<dbReference type="GO" id="GO:0005829">
    <property type="term" value="C:cytosol"/>
    <property type="evidence" value="ECO:0007669"/>
    <property type="project" value="TreeGrafter"/>
</dbReference>
<dbReference type="NCBIfam" id="TIGR00022">
    <property type="entry name" value="YhcH/YjgK/YiaL family protein"/>
    <property type="match status" value="1"/>
</dbReference>
<reference evidence="1" key="1">
    <citation type="submission" date="2020-08" db="EMBL/GenBank/DDBJ databases">
        <title>Novel species isolated from subtropical streams in China.</title>
        <authorList>
            <person name="Lu H."/>
        </authorList>
    </citation>
    <scope>NUCLEOTIDE SEQUENCE</scope>
    <source>
        <strain evidence="1">LX22W</strain>
    </source>
</reference>
<dbReference type="AlphaFoldDB" id="A0A923HZC1"/>
<organism evidence="1 2">
    <name type="scientific">Undibacterium nitidum</name>
    <dbReference type="NCBI Taxonomy" id="2762298"/>
    <lineage>
        <taxon>Bacteria</taxon>
        <taxon>Pseudomonadati</taxon>
        <taxon>Pseudomonadota</taxon>
        <taxon>Betaproteobacteria</taxon>
        <taxon>Burkholderiales</taxon>
        <taxon>Oxalobacteraceae</taxon>
        <taxon>Undibacterium</taxon>
    </lineage>
</organism>
<proteinExistence type="predicted"/>
<sequence>MILAHLDQASHLLPPEIQKAIDHLRLTDYLEKEPGRYEIEEGKMFALVQDPLTQYWDTGFPEFHQRHIDVQCLLQGEEIIGYLPANQDLIPTQDFLKERDIAFVATQENETKLHLTPRMFAVFYPGELHRPCKAATQPIRIKKVVIKIVQESPCVST</sequence>
<accession>A0A923HZC1</accession>
<gene>
    <name evidence="1" type="ORF">H8K36_16605</name>
</gene>
<dbReference type="PANTHER" id="PTHR34986">
    <property type="entry name" value="EVOLVED BETA-GALACTOSIDASE SUBUNIT BETA"/>
    <property type="match status" value="1"/>
</dbReference>
<keyword evidence="2" id="KW-1185">Reference proteome</keyword>
<dbReference type="PANTHER" id="PTHR34986:SF1">
    <property type="entry name" value="PROTEIN YIAL"/>
    <property type="match status" value="1"/>
</dbReference>
<dbReference type="Proteomes" id="UP000627446">
    <property type="component" value="Unassembled WGS sequence"/>
</dbReference>
<name>A0A923HZC1_9BURK</name>
<dbReference type="InterPro" id="IPR004375">
    <property type="entry name" value="NanQ/TabA/YiaL"/>
</dbReference>
<dbReference type="SUPFAM" id="SSF51197">
    <property type="entry name" value="Clavaminate synthase-like"/>
    <property type="match status" value="1"/>
</dbReference>
<comment type="caution">
    <text evidence="1">The sequence shown here is derived from an EMBL/GenBank/DDBJ whole genome shotgun (WGS) entry which is preliminary data.</text>
</comment>
<dbReference type="Gene3D" id="2.60.120.370">
    <property type="entry name" value="YhcH/YjgK/YiaL"/>
    <property type="match status" value="1"/>
</dbReference>
<dbReference type="InterPro" id="IPR037012">
    <property type="entry name" value="NanQ/TabA/YiaL_sf"/>
</dbReference>
<protein>
    <submittedName>
        <fullName evidence="1">YhcH/YjgK/YiaL family protein</fullName>
    </submittedName>
</protein>
<dbReference type="Pfam" id="PF04074">
    <property type="entry name" value="DUF386"/>
    <property type="match status" value="1"/>
</dbReference>
<dbReference type="RefSeq" id="WP_186917635.1">
    <property type="nucleotide sequence ID" value="NZ_JACOFZ010000009.1"/>
</dbReference>
<evidence type="ECO:0000313" key="2">
    <source>
        <dbReference type="Proteomes" id="UP000627446"/>
    </source>
</evidence>
<dbReference type="EMBL" id="JACOFZ010000009">
    <property type="protein sequence ID" value="MBC3883016.1"/>
    <property type="molecule type" value="Genomic_DNA"/>
</dbReference>
<evidence type="ECO:0000313" key="1">
    <source>
        <dbReference type="EMBL" id="MBC3883016.1"/>
    </source>
</evidence>